<comment type="subcellular location">
    <subcellularLocation>
        <location evidence="1">Membrane</location>
        <topology evidence="1">Multi-pass membrane protein</topology>
    </subcellularLocation>
    <subcellularLocation>
        <location evidence="11">Mitochondrion inner membrane</location>
        <topology evidence="11">Multi-pass membrane protein</topology>
    </subcellularLocation>
</comment>
<evidence type="ECO:0000256" key="6">
    <source>
        <dbReference type="ARBA" id="ARBA00022781"/>
    </source>
</evidence>
<evidence type="ECO:0000256" key="2">
    <source>
        <dbReference type="ARBA" id="ARBA00006810"/>
    </source>
</evidence>
<evidence type="ECO:0000313" key="13">
    <source>
        <dbReference type="EMBL" id="ABZ02038.1"/>
    </source>
</evidence>
<keyword evidence="4" id="KW-0138">CF(0)</keyword>
<evidence type="ECO:0000256" key="3">
    <source>
        <dbReference type="ARBA" id="ARBA00022448"/>
    </source>
</evidence>
<dbReference type="InterPro" id="IPR023011">
    <property type="entry name" value="ATP_synth_F0_asu_AS"/>
</dbReference>
<dbReference type="EMBL" id="EU427338">
    <property type="protein sequence ID" value="ABZ02038.1"/>
    <property type="molecule type" value="Genomic_DNA"/>
</dbReference>
<dbReference type="InterPro" id="IPR000568">
    <property type="entry name" value="ATP_synth_F0_asu"/>
</dbReference>
<keyword evidence="7 12" id="KW-1133">Transmembrane helix</keyword>
<keyword evidence="8" id="KW-0406">Ion transport</keyword>
<evidence type="ECO:0000256" key="11">
    <source>
        <dbReference type="RuleBase" id="RU004450"/>
    </source>
</evidence>
<evidence type="ECO:0000256" key="7">
    <source>
        <dbReference type="ARBA" id="ARBA00022989"/>
    </source>
</evidence>
<keyword evidence="9 12" id="KW-0472">Membrane</keyword>
<dbReference type="NCBIfam" id="TIGR01131">
    <property type="entry name" value="ATP_synt_6_or_A"/>
    <property type="match status" value="1"/>
</dbReference>
<evidence type="ECO:0000256" key="12">
    <source>
        <dbReference type="SAM" id="Phobius"/>
    </source>
</evidence>
<dbReference type="GO" id="GO:0045259">
    <property type="term" value="C:proton-transporting ATP synthase complex"/>
    <property type="evidence" value="ECO:0007669"/>
    <property type="project" value="UniProtKB-KW"/>
</dbReference>
<dbReference type="CTD" id="4508"/>
<dbReference type="GeneID" id="31259752"/>
<dbReference type="PROSITE" id="PS00449">
    <property type="entry name" value="ATPASE_A"/>
    <property type="match status" value="1"/>
</dbReference>
<dbReference type="InterPro" id="IPR035908">
    <property type="entry name" value="F0_ATP_A_sf"/>
</dbReference>
<dbReference type="Gene3D" id="1.20.120.220">
    <property type="entry name" value="ATP synthase, F0 complex, subunit A"/>
    <property type="match status" value="1"/>
</dbReference>
<accession>B7SME4</accession>
<name>B7SME4_9HEMI</name>
<evidence type="ECO:0000256" key="5">
    <source>
        <dbReference type="ARBA" id="ARBA00022692"/>
    </source>
</evidence>
<evidence type="ECO:0000256" key="4">
    <source>
        <dbReference type="ARBA" id="ARBA00022547"/>
    </source>
</evidence>
<dbReference type="AlphaFoldDB" id="B7SME4"/>
<evidence type="ECO:0000256" key="10">
    <source>
        <dbReference type="ARBA" id="ARBA00023310"/>
    </source>
</evidence>
<feature type="transmembrane region" description="Helical" evidence="12">
    <location>
        <begin position="69"/>
        <end position="92"/>
    </location>
</feature>
<dbReference type="SUPFAM" id="SSF81336">
    <property type="entry name" value="F1F0 ATP synthase subunit A"/>
    <property type="match status" value="1"/>
</dbReference>
<dbReference type="PRINTS" id="PR00123">
    <property type="entry name" value="ATPASEA"/>
</dbReference>
<keyword evidence="6" id="KW-0375">Hydrogen ion transport</keyword>
<evidence type="ECO:0000256" key="8">
    <source>
        <dbReference type="ARBA" id="ARBA00023065"/>
    </source>
</evidence>
<keyword evidence="13" id="KW-0496">Mitochondrion</keyword>
<evidence type="ECO:0000256" key="9">
    <source>
        <dbReference type="ARBA" id="ARBA00023136"/>
    </source>
</evidence>
<keyword evidence="5 12" id="KW-0812">Transmembrane</keyword>
<geneLocation type="mitochondrion" evidence="13"/>
<protein>
    <recommendedName>
        <fullName evidence="11">ATP synthase subunit a</fullName>
    </recommendedName>
</protein>
<feature type="transmembrane region" description="Helical" evidence="12">
    <location>
        <begin position="20"/>
        <end position="38"/>
    </location>
</feature>
<dbReference type="PANTHER" id="PTHR11410">
    <property type="entry name" value="ATP SYNTHASE SUBUNIT A"/>
    <property type="match status" value="1"/>
</dbReference>
<dbReference type="Pfam" id="PF00119">
    <property type="entry name" value="ATP-synt_A"/>
    <property type="match status" value="1"/>
</dbReference>
<dbReference type="RefSeq" id="YP_002735022.1">
    <property type="nucleotide sequence ID" value="NC_012457.1"/>
</dbReference>
<dbReference type="CDD" id="cd00310">
    <property type="entry name" value="ATP-synt_Fo_a_6"/>
    <property type="match status" value="1"/>
</dbReference>
<feature type="transmembrane region" description="Helical" evidence="12">
    <location>
        <begin position="125"/>
        <end position="144"/>
    </location>
</feature>
<feature type="transmembrane region" description="Helical" evidence="12">
    <location>
        <begin position="98"/>
        <end position="118"/>
    </location>
</feature>
<organism evidence="13">
    <name type="scientific">Macroscytus gibbulus</name>
    <dbReference type="NCBI Taxonomy" id="1316955"/>
    <lineage>
        <taxon>Eukaryota</taxon>
        <taxon>Metazoa</taxon>
        <taxon>Ecdysozoa</taxon>
        <taxon>Arthropoda</taxon>
        <taxon>Hexapoda</taxon>
        <taxon>Insecta</taxon>
        <taxon>Pterygota</taxon>
        <taxon>Neoptera</taxon>
        <taxon>Paraneoptera</taxon>
        <taxon>Hemiptera</taxon>
        <taxon>Heteroptera</taxon>
        <taxon>Panheteroptera</taxon>
        <taxon>Pentatomomorpha</taxon>
        <taxon>Pentatomoidea</taxon>
        <taxon>Cydnidae</taxon>
        <taxon>Cydninae</taxon>
        <taxon>Macroscytus</taxon>
    </lineage>
</organism>
<keyword evidence="3" id="KW-0813">Transport</keyword>
<feature type="transmembrane region" description="Helical" evidence="12">
    <location>
        <begin position="186"/>
        <end position="210"/>
    </location>
</feature>
<dbReference type="GO" id="GO:0005743">
    <property type="term" value="C:mitochondrial inner membrane"/>
    <property type="evidence" value="ECO:0007669"/>
    <property type="project" value="UniProtKB-SubCell"/>
</dbReference>
<comment type="similarity">
    <text evidence="2">Belongs to the ATPase A chain family.</text>
</comment>
<reference evidence="13" key="1">
    <citation type="journal article" date="2008" name="BMC Genomics">
        <title>Comparative and phylogenomic studies on the mitochondrial genomes of Pentatomomorpha (Insecta: Hemiptera: Heteroptera).</title>
        <authorList>
            <person name="Hua J."/>
            <person name="Li M."/>
            <person name="Dong P."/>
            <person name="Cui Y."/>
            <person name="Xie Q."/>
            <person name="Bu W."/>
        </authorList>
    </citation>
    <scope>NUCLEOTIDE SEQUENCE</scope>
</reference>
<proteinExistence type="inferred from homology"/>
<sequence>MMTNLFSTFDPATNINLSMNWLSTFLGFMLLPLPYWVSTNRYHYMMNKIMNTLHNEFNMLMSYKTKGMTLLMVSLFMFILMNNMMGLMPYIFTSSSHLTFTMTMALPLWLSIMIFGWVNHTNHMFTHLVPMGTPSVLMPFMVLIETISNLIRPGSLAVRLTANMIAGHLLMSLLGNNSVEVNNMILPFIISIQIMLMLFETAVAAIQAYVFSVLSTLYASEVVYETT</sequence>
<evidence type="ECO:0000256" key="1">
    <source>
        <dbReference type="ARBA" id="ARBA00004141"/>
    </source>
</evidence>
<gene>
    <name evidence="13" type="primary">ATP6</name>
</gene>
<dbReference type="PANTHER" id="PTHR11410:SF0">
    <property type="entry name" value="ATP SYNTHASE SUBUNIT A"/>
    <property type="match status" value="1"/>
</dbReference>
<keyword evidence="10" id="KW-0066">ATP synthesis</keyword>
<feature type="transmembrane region" description="Helical" evidence="12">
    <location>
        <begin position="156"/>
        <end position="174"/>
    </location>
</feature>
<dbReference type="GO" id="GO:0046933">
    <property type="term" value="F:proton-transporting ATP synthase activity, rotational mechanism"/>
    <property type="evidence" value="ECO:0007669"/>
    <property type="project" value="TreeGrafter"/>
</dbReference>
<dbReference type="InterPro" id="IPR045083">
    <property type="entry name" value="ATP_synth_F0_asu_bact/mt"/>
</dbReference>